<evidence type="ECO:0000313" key="3">
    <source>
        <dbReference type="Proteomes" id="UP001338309"/>
    </source>
</evidence>
<comment type="caution">
    <text evidence="2">The sequence shown here is derived from an EMBL/GenBank/DDBJ whole genome shotgun (WGS) entry which is preliminary data.</text>
</comment>
<organism evidence="2 3">
    <name type="scientific">Algoriphagus confluentis</name>
    <dbReference type="NCBI Taxonomy" id="1697556"/>
    <lineage>
        <taxon>Bacteria</taxon>
        <taxon>Pseudomonadati</taxon>
        <taxon>Bacteroidota</taxon>
        <taxon>Cytophagia</taxon>
        <taxon>Cytophagales</taxon>
        <taxon>Cyclobacteriaceae</taxon>
        <taxon>Algoriphagus</taxon>
    </lineage>
</organism>
<evidence type="ECO:0000313" key="2">
    <source>
        <dbReference type="EMBL" id="GMQ29609.1"/>
    </source>
</evidence>
<dbReference type="Pfam" id="PF00144">
    <property type="entry name" value="Beta-lactamase"/>
    <property type="match status" value="1"/>
</dbReference>
<dbReference type="PANTHER" id="PTHR43283">
    <property type="entry name" value="BETA-LACTAMASE-RELATED"/>
    <property type="match status" value="1"/>
</dbReference>
<dbReference type="EMBL" id="BTPD01000006">
    <property type="protein sequence ID" value="GMQ29609.1"/>
    <property type="molecule type" value="Genomic_DNA"/>
</dbReference>
<dbReference type="InterPro" id="IPR001466">
    <property type="entry name" value="Beta-lactam-related"/>
</dbReference>
<feature type="domain" description="Beta-lactamase-related" evidence="1">
    <location>
        <begin position="79"/>
        <end position="346"/>
    </location>
</feature>
<dbReference type="SUPFAM" id="SSF56601">
    <property type="entry name" value="beta-lactamase/transpeptidase-like"/>
    <property type="match status" value="1"/>
</dbReference>
<proteinExistence type="predicted"/>
<accession>A0ABQ6PNQ2</accession>
<dbReference type="InterPro" id="IPR012338">
    <property type="entry name" value="Beta-lactam/transpept-like"/>
</dbReference>
<gene>
    <name evidence="2" type="ORF">Aconfl_22520</name>
</gene>
<dbReference type="Proteomes" id="UP001338309">
    <property type="component" value="Unassembled WGS sequence"/>
</dbReference>
<reference evidence="2 3" key="1">
    <citation type="submission" date="2023-08" db="EMBL/GenBank/DDBJ databases">
        <title>Draft genome sequence of Algoriphagus confluentis.</title>
        <authorList>
            <person name="Takatani N."/>
            <person name="Hosokawa M."/>
            <person name="Sawabe T."/>
        </authorList>
    </citation>
    <scope>NUCLEOTIDE SEQUENCE [LARGE SCALE GENOMIC DNA]</scope>
    <source>
        <strain evidence="2 3">NBRC 111222</strain>
    </source>
</reference>
<dbReference type="RefSeq" id="WP_338224326.1">
    <property type="nucleotide sequence ID" value="NZ_BTPD01000006.1"/>
</dbReference>
<keyword evidence="2" id="KW-0378">Hydrolase</keyword>
<name>A0ABQ6PNQ2_9BACT</name>
<protein>
    <submittedName>
        <fullName evidence="2">Serine hydrolase</fullName>
    </submittedName>
</protein>
<sequence>MRSFPNSTFCFAQALLFGWALFYSFGVDAQKNRTQSAKVLYFPPKESSLWENQAPEELGWDRTALNEFLDWLPTQETRAFIILKDGKIVVEEYWGSKLTGTGGMDQNSYWYWASAGKTLTAALVGIAQQEKLLKIGDRTQKYLGQGWTSMNSSQERAIRIEHHLSLTTGINDQVANLNNTSPASFTYLAKPGTRWSYHNGTYTLLETVVENASGKTFQAYFEEKLGKRIGMKGFWQQTGDNNVFYSDARSFARFGLLLLANGNWNGEQIWSGSYFDQLSQSSQNLNLSYGYLTWLNGKASHLLPGSQTVFSGALIPSAPADMYQAMGKNGQFLMIVPSQNLVIVRMGGAPGDLPLPFFLIRQMWDKLSLIIPD</sequence>
<evidence type="ECO:0000259" key="1">
    <source>
        <dbReference type="Pfam" id="PF00144"/>
    </source>
</evidence>
<dbReference type="InterPro" id="IPR050789">
    <property type="entry name" value="Diverse_Enzym_Activities"/>
</dbReference>
<dbReference type="GO" id="GO:0016787">
    <property type="term" value="F:hydrolase activity"/>
    <property type="evidence" value="ECO:0007669"/>
    <property type="project" value="UniProtKB-KW"/>
</dbReference>
<dbReference type="Gene3D" id="3.40.710.10">
    <property type="entry name" value="DD-peptidase/beta-lactamase superfamily"/>
    <property type="match status" value="1"/>
</dbReference>
<keyword evidence="3" id="KW-1185">Reference proteome</keyword>
<dbReference type="PANTHER" id="PTHR43283:SF7">
    <property type="entry name" value="BETA-LACTAMASE-RELATED DOMAIN-CONTAINING PROTEIN"/>
    <property type="match status" value="1"/>
</dbReference>